<evidence type="ECO:0000313" key="1">
    <source>
        <dbReference type="EMBL" id="GDY64385.1"/>
    </source>
</evidence>
<organism evidence="1 2">
    <name type="scientific">Streptomyces avermitilis</name>
    <dbReference type="NCBI Taxonomy" id="33903"/>
    <lineage>
        <taxon>Bacteria</taxon>
        <taxon>Bacillati</taxon>
        <taxon>Actinomycetota</taxon>
        <taxon>Actinomycetes</taxon>
        <taxon>Kitasatosporales</taxon>
        <taxon>Streptomycetaceae</taxon>
        <taxon>Streptomyces</taxon>
    </lineage>
</organism>
<sequence length="63" mass="6995">MDGPFQQHGHDQTCPALAEQLEDARDAVIDTRARLLVRLLLVTLLDRHAPSVLAPHIGMKKSK</sequence>
<name>A0A4D4LTN2_STRAX</name>
<comment type="caution">
    <text evidence="1">The sequence shown here is derived from an EMBL/GenBank/DDBJ whole genome shotgun (WGS) entry which is preliminary data.</text>
</comment>
<proteinExistence type="predicted"/>
<dbReference type="EMBL" id="BJHX01000001">
    <property type="protein sequence ID" value="GDY64385.1"/>
    <property type="molecule type" value="Genomic_DNA"/>
</dbReference>
<reference evidence="1 2" key="1">
    <citation type="submission" date="2019-04" db="EMBL/GenBank/DDBJ databases">
        <title>Draft genome sequences of Streptomyces avermitilis NBRC 14893.</title>
        <authorList>
            <person name="Komaki H."/>
            <person name="Tamura T."/>
            <person name="Hosoyama A."/>
        </authorList>
    </citation>
    <scope>NUCLEOTIDE SEQUENCE [LARGE SCALE GENOMIC DNA]</scope>
    <source>
        <strain evidence="1 2">NBRC 14893</strain>
    </source>
</reference>
<accession>A0A4D4LTN2</accession>
<dbReference type="Proteomes" id="UP000302139">
    <property type="component" value="Unassembled WGS sequence"/>
</dbReference>
<protein>
    <submittedName>
        <fullName evidence="1">Uncharacterized protein</fullName>
    </submittedName>
</protein>
<evidence type="ECO:0000313" key="2">
    <source>
        <dbReference type="Proteomes" id="UP000302139"/>
    </source>
</evidence>
<gene>
    <name evidence="1" type="ORF">SAV14893_037780</name>
</gene>
<dbReference type="AlphaFoldDB" id="A0A4D4LTN2"/>